<name>A0A395GZX4_9EURO</name>
<evidence type="ECO:0000256" key="1">
    <source>
        <dbReference type="ARBA" id="ARBA00022737"/>
    </source>
</evidence>
<keyword evidence="6" id="KW-1185">Reference proteome</keyword>
<dbReference type="PANTHER" id="PTHR10039:SF15">
    <property type="entry name" value="NACHT DOMAIN-CONTAINING PROTEIN"/>
    <property type="match status" value="1"/>
</dbReference>
<dbReference type="STRING" id="1448316.A0A395GZX4"/>
<gene>
    <name evidence="5" type="ORF">BO80DRAFT_382364</name>
</gene>
<dbReference type="Gene3D" id="3.40.50.300">
    <property type="entry name" value="P-loop containing nucleotide triphosphate hydrolases"/>
    <property type="match status" value="1"/>
</dbReference>
<organism evidence="5 6">
    <name type="scientific">Aspergillus ibericus CBS 121593</name>
    <dbReference type="NCBI Taxonomy" id="1448316"/>
    <lineage>
        <taxon>Eukaryota</taxon>
        <taxon>Fungi</taxon>
        <taxon>Dikarya</taxon>
        <taxon>Ascomycota</taxon>
        <taxon>Pezizomycotina</taxon>
        <taxon>Eurotiomycetes</taxon>
        <taxon>Eurotiomycetidae</taxon>
        <taxon>Eurotiales</taxon>
        <taxon>Aspergillaceae</taxon>
        <taxon>Aspergillus</taxon>
        <taxon>Aspergillus subgen. Circumdati</taxon>
    </lineage>
</organism>
<feature type="repeat" description="ANK" evidence="2">
    <location>
        <begin position="720"/>
        <end position="752"/>
    </location>
</feature>
<dbReference type="PROSITE" id="PS50297">
    <property type="entry name" value="ANK_REP_REGION"/>
    <property type="match status" value="5"/>
</dbReference>
<feature type="non-terminal residue" evidence="5">
    <location>
        <position position="984"/>
    </location>
</feature>
<dbReference type="InterPro" id="IPR027417">
    <property type="entry name" value="P-loop_NTPase"/>
</dbReference>
<dbReference type="Pfam" id="PF22939">
    <property type="entry name" value="WHD_GPIID"/>
    <property type="match status" value="1"/>
</dbReference>
<dbReference type="Pfam" id="PF00023">
    <property type="entry name" value="Ank"/>
    <property type="match status" value="2"/>
</dbReference>
<dbReference type="InterPro" id="IPR036770">
    <property type="entry name" value="Ankyrin_rpt-contain_sf"/>
</dbReference>
<dbReference type="EMBL" id="KZ824438">
    <property type="protein sequence ID" value="RAL00910.1"/>
    <property type="molecule type" value="Genomic_DNA"/>
</dbReference>
<feature type="repeat" description="ANK" evidence="2">
    <location>
        <begin position="852"/>
        <end position="884"/>
    </location>
</feature>
<evidence type="ECO:0000313" key="5">
    <source>
        <dbReference type="EMBL" id="RAL00910.1"/>
    </source>
</evidence>
<evidence type="ECO:0000256" key="2">
    <source>
        <dbReference type="PROSITE-ProRule" id="PRU00023"/>
    </source>
</evidence>
<dbReference type="Proteomes" id="UP000249402">
    <property type="component" value="Unassembled WGS sequence"/>
</dbReference>
<dbReference type="Pfam" id="PF12796">
    <property type="entry name" value="Ank_2"/>
    <property type="match status" value="2"/>
</dbReference>
<feature type="domain" description="GPI inositol-deacylase winged helix" evidence="3">
    <location>
        <begin position="515"/>
        <end position="599"/>
    </location>
</feature>
<evidence type="ECO:0000259" key="3">
    <source>
        <dbReference type="Pfam" id="PF22939"/>
    </source>
</evidence>
<dbReference type="InterPro" id="IPR002110">
    <property type="entry name" value="Ankyrin_rpt"/>
</dbReference>
<dbReference type="AlphaFoldDB" id="A0A395GZX4"/>
<dbReference type="VEuPathDB" id="FungiDB:BO80DRAFT_382364"/>
<feature type="repeat" description="ANK" evidence="2">
    <location>
        <begin position="918"/>
        <end position="939"/>
    </location>
</feature>
<dbReference type="Pfam" id="PF24883">
    <property type="entry name" value="NPHP3_N"/>
    <property type="match status" value="1"/>
</dbReference>
<dbReference type="RefSeq" id="XP_025575237.1">
    <property type="nucleotide sequence ID" value="XM_025716889.1"/>
</dbReference>
<proteinExistence type="predicted"/>
<sequence length="984" mass="108915">MDPLSISTGVAGLIGLALQVAPILNAYISDVASARTDIQSYIREVDALSQVSELLQSFLDSSAAVNGQFQTTEAVLCQTIKSCETCLMDLVRMLSKPTSLARRLLWTMEKQKVESIMERVRRYTQLFHFALSVEGWAVLSQTPAEVTAILEMQMQMSKKMQEIVHVTESAKAYREKTEQVAAVLEHMRLLFADEGRRLVEIQERVEDISRGLKDDREMEVLEWLTREQGPGRHHEVRSRRTAGTGRWMLKQSTFKDWVDPASSTRLLWCVGGPGCGKSTLMSFVVDELKTLHPGHEAAVAYYYCDYRARTTQPLLPALGSLVRAFSEASHGLPRSLQTLFDACRRERRPPLVSELEGILSEICGSFKYPFVLIDALDEFSPSDPAQTTYLTCLLDALAQNGVRVFMTSRTGPEPSLLTSGYSVVNYTADNADIRTHVAHALHTDDSMVALLDSQLEEDISNTIVSQASGMFLLAVLHLQNIRGQVSRAGIRRSLSTLSRDLGDAYDKTFEAITHQSQSQQQLAFDALLWVASSYRPLSALELRHALATRIGDDDWDIDDVSPLGLIIKSCCGLLSVDNIKDGQSEVRLVHHTLQEYLQSRQPTWFARAHEVIAQTSLTCLLFKSSGLPTATGRKRSSPSTKRHALVPFARKSWGFHAAMVPLESYQELAMRLFKDKSQLSALYPENRCISGIHIAAGFGLNGLVLQMAKEGLDVETFDSNHQSPLQYACAYNHTETALQLLKLGANPNHLNIKRDTSLFLAVGNGNIKLATILLDHRALPGQLGRDNWVPLHKAADAGYYDIVELLVRRGSWISSRSAKGVTALHRAAGRGHIDIMAFLLSKEASVEATTHDSWTPLHGASSSGQTPAVTLLLQHGANINHRSLDQKTPLHRACRGGHLDTVQTLLNHNADLMAQDADGNLPLHIAAREGHSAVVKHLLTRSPLQQLQHKNKTGLTPLLESQWSGSRDTELLLLQQEPTTITSP</sequence>
<dbReference type="InterPro" id="IPR054471">
    <property type="entry name" value="GPIID_WHD"/>
</dbReference>
<dbReference type="GeneID" id="37221754"/>
<feature type="repeat" description="ANK" evidence="2">
    <location>
        <begin position="885"/>
        <end position="917"/>
    </location>
</feature>
<reference evidence="5 6" key="1">
    <citation type="submission" date="2018-02" db="EMBL/GenBank/DDBJ databases">
        <title>The genomes of Aspergillus section Nigri reveals drivers in fungal speciation.</title>
        <authorList>
            <consortium name="DOE Joint Genome Institute"/>
            <person name="Vesth T.C."/>
            <person name="Nybo J."/>
            <person name="Theobald S."/>
            <person name="Brandl J."/>
            <person name="Frisvad J.C."/>
            <person name="Nielsen K.F."/>
            <person name="Lyhne E.K."/>
            <person name="Kogle M.E."/>
            <person name="Kuo A."/>
            <person name="Riley R."/>
            <person name="Clum A."/>
            <person name="Nolan M."/>
            <person name="Lipzen A."/>
            <person name="Salamov A."/>
            <person name="Henrissat B."/>
            <person name="Wiebenga A."/>
            <person name="De vries R.P."/>
            <person name="Grigoriev I.V."/>
            <person name="Mortensen U.H."/>
            <person name="Andersen M.R."/>
            <person name="Baker S.E."/>
        </authorList>
    </citation>
    <scope>NUCLEOTIDE SEQUENCE [LARGE SCALE GENOMIC DNA]</scope>
    <source>
        <strain evidence="5 6">CBS 121593</strain>
    </source>
</reference>
<evidence type="ECO:0000313" key="6">
    <source>
        <dbReference type="Proteomes" id="UP000249402"/>
    </source>
</evidence>
<dbReference type="Gene3D" id="1.25.40.20">
    <property type="entry name" value="Ankyrin repeat-containing domain"/>
    <property type="match status" value="2"/>
</dbReference>
<feature type="repeat" description="ANK" evidence="2">
    <location>
        <begin position="819"/>
        <end position="851"/>
    </location>
</feature>
<keyword evidence="2" id="KW-0040">ANK repeat</keyword>
<dbReference type="SUPFAM" id="SSF48403">
    <property type="entry name" value="Ankyrin repeat"/>
    <property type="match status" value="1"/>
</dbReference>
<keyword evidence="1" id="KW-0677">Repeat</keyword>
<dbReference type="PANTHER" id="PTHR10039">
    <property type="entry name" value="AMELOGENIN"/>
    <property type="match status" value="1"/>
</dbReference>
<protein>
    <submittedName>
        <fullName evidence="5">Ankyrin</fullName>
    </submittedName>
</protein>
<dbReference type="SUPFAM" id="SSF52540">
    <property type="entry name" value="P-loop containing nucleoside triphosphate hydrolases"/>
    <property type="match status" value="1"/>
</dbReference>
<dbReference type="PRINTS" id="PR01415">
    <property type="entry name" value="ANKYRIN"/>
</dbReference>
<feature type="domain" description="Nephrocystin 3-like N-terminal" evidence="4">
    <location>
        <begin position="243"/>
        <end position="409"/>
    </location>
</feature>
<evidence type="ECO:0000259" key="4">
    <source>
        <dbReference type="Pfam" id="PF24883"/>
    </source>
</evidence>
<feature type="repeat" description="ANK" evidence="2">
    <location>
        <begin position="786"/>
        <end position="818"/>
    </location>
</feature>
<dbReference type="InterPro" id="IPR056884">
    <property type="entry name" value="NPHP3-like_N"/>
</dbReference>
<accession>A0A395GZX4</accession>
<dbReference type="OrthoDB" id="195446at2759"/>
<dbReference type="PROSITE" id="PS50088">
    <property type="entry name" value="ANK_REPEAT"/>
    <property type="match status" value="6"/>
</dbReference>
<dbReference type="SMART" id="SM00248">
    <property type="entry name" value="ANK"/>
    <property type="match status" value="7"/>
</dbReference>